<dbReference type="EMBL" id="JASPKY010000261">
    <property type="protein sequence ID" value="KAK9712569.1"/>
    <property type="molecule type" value="Genomic_DNA"/>
</dbReference>
<evidence type="ECO:0000256" key="1">
    <source>
        <dbReference type="SAM" id="Coils"/>
    </source>
</evidence>
<gene>
    <name evidence="2" type="ORF">QE152_g24823</name>
</gene>
<sequence length="134" mass="15543">MPSTKVVTLTLKGTDLNETTTNEELIFENDTTPTKPASSRKVAPLYTSKGTAIERELEVRLERNYVLKRNEEELPALRVIEQNLKIEEQQLKVAEQKVRLEIAQHELMLVKEKTNKKHKLLLYLSYKIAHTIKM</sequence>
<keyword evidence="1" id="KW-0175">Coiled coil</keyword>
<reference evidence="2 3" key="1">
    <citation type="journal article" date="2024" name="BMC Genomics">
        <title>De novo assembly and annotation of Popillia japonica's genome with initial clues to its potential as an invasive pest.</title>
        <authorList>
            <person name="Cucini C."/>
            <person name="Boschi S."/>
            <person name="Funari R."/>
            <person name="Cardaioli E."/>
            <person name="Iannotti N."/>
            <person name="Marturano G."/>
            <person name="Paoli F."/>
            <person name="Bruttini M."/>
            <person name="Carapelli A."/>
            <person name="Frati F."/>
            <person name="Nardi F."/>
        </authorList>
    </citation>
    <scope>NUCLEOTIDE SEQUENCE [LARGE SCALE GENOMIC DNA]</scope>
    <source>
        <strain evidence="2">DMR45628</strain>
    </source>
</reference>
<accession>A0AAW1K4N4</accession>
<feature type="coiled-coil region" evidence="1">
    <location>
        <begin position="77"/>
        <end position="106"/>
    </location>
</feature>
<proteinExistence type="predicted"/>
<protein>
    <submittedName>
        <fullName evidence="2">Uncharacterized protein</fullName>
    </submittedName>
</protein>
<evidence type="ECO:0000313" key="3">
    <source>
        <dbReference type="Proteomes" id="UP001458880"/>
    </source>
</evidence>
<evidence type="ECO:0000313" key="2">
    <source>
        <dbReference type="EMBL" id="KAK9712569.1"/>
    </source>
</evidence>
<name>A0AAW1K4N4_POPJA</name>
<dbReference type="Proteomes" id="UP001458880">
    <property type="component" value="Unassembled WGS sequence"/>
</dbReference>
<comment type="caution">
    <text evidence="2">The sequence shown here is derived from an EMBL/GenBank/DDBJ whole genome shotgun (WGS) entry which is preliminary data.</text>
</comment>
<keyword evidence="3" id="KW-1185">Reference proteome</keyword>
<dbReference type="AlphaFoldDB" id="A0AAW1K4N4"/>
<organism evidence="2 3">
    <name type="scientific">Popillia japonica</name>
    <name type="common">Japanese beetle</name>
    <dbReference type="NCBI Taxonomy" id="7064"/>
    <lineage>
        <taxon>Eukaryota</taxon>
        <taxon>Metazoa</taxon>
        <taxon>Ecdysozoa</taxon>
        <taxon>Arthropoda</taxon>
        <taxon>Hexapoda</taxon>
        <taxon>Insecta</taxon>
        <taxon>Pterygota</taxon>
        <taxon>Neoptera</taxon>
        <taxon>Endopterygota</taxon>
        <taxon>Coleoptera</taxon>
        <taxon>Polyphaga</taxon>
        <taxon>Scarabaeiformia</taxon>
        <taxon>Scarabaeidae</taxon>
        <taxon>Rutelinae</taxon>
        <taxon>Popillia</taxon>
    </lineage>
</organism>